<evidence type="ECO:0000313" key="2">
    <source>
        <dbReference type="EMBL" id="BBC38558.1"/>
    </source>
</evidence>
<protein>
    <submittedName>
        <fullName evidence="2">Uncharacterized protein</fullName>
    </submittedName>
</protein>
<accession>A0ABM7FQE1</accession>
<reference evidence="2 3" key="2">
    <citation type="journal article" date="2023" name="ChemBioChem">
        <title>Acyltransferase Domain Exchange between Two Independent Type I Polyketide Synthases in the Same Producer Strain of Macrolide Antibiotics.</title>
        <authorList>
            <person name="Kudo F."/>
            <person name="Kishikawa K."/>
            <person name="Tsuboi K."/>
            <person name="Kido T."/>
            <person name="Usui T."/>
            <person name="Hashimoto J."/>
            <person name="Shin-Ya K."/>
            <person name="Miyanaga A."/>
            <person name="Eguchi T."/>
        </authorList>
    </citation>
    <scope>NUCLEOTIDE SEQUENCE [LARGE SCALE GENOMIC DNA]</scope>
    <source>
        <strain evidence="2 3">A-8890</strain>
    </source>
</reference>
<evidence type="ECO:0000313" key="3">
    <source>
        <dbReference type="Proteomes" id="UP001321542"/>
    </source>
</evidence>
<dbReference type="EMBL" id="AP018448">
    <property type="protein sequence ID" value="BBC38558.1"/>
    <property type="molecule type" value="Genomic_DNA"/>
</dbReference>
<feature type="region of interest" description="Disordered" evidence="1">
    <location>
        <begin position="1"/>
        <end position="36"/>
    </location>
</feature>
<proteinExistence type="predicted"/>
<sequence length="71" mass="7717">MSPDAPDQGAQAGQDRQRDQHDTDWQARGRSTTGCPVRAFRNSVEAGDFAAPGELLAEDIALRSPVSFKPY</sequence>
<organism evidence="2 3">
    <name type="scientific">Streptomyces graminofaciens</name>
    <dbReference type="NCBI Taxonomy" id="68212"/>
    <lineage>
        <taxon>Bacteria</taxon>
        <taxon>Bacillati</taxon>
        <taxon>Actinomycetota</taxon>
        <taxon>Actinomycetes</taxon>
        <taxon>Kitasatosporales</taxon>
        <taxon>Streptomycetaceae</taxon>
        <taxon>Streptomyces</taxon>
    </lineage>
</organism>
<evidence type="ECO:0000256" key="1">
    <source>
        <dbReference type="SAM" id="MobiDB-lite"/>
    </source>
</evidence>
<dbReference type="Gene3D" id="3.10.450.50">
    <property type="match status" value="1"/>
</dbReference>
<gene>
    <name evidence="2" type="ORF">SGFS_098520</name>
</gene>
<name>A0ABM7FQE1_9ACTN</name>
<keyword evidence="3" id="KW-1185">Reference proteome</keyword>
<reference evidence="2 3" key="1">
    <citation type="journal article" date="2010" name="ChemBioChem">
        <title>Cloning and characterization of the biosynthetic gene cluster of 16-membered macrolide antibiotic FD-891: involvement of a dual functional cytochrome P450 monooxygenase catalyzing epoxidation and hydroxylation.</title>
        <authorList>
            <person name="Kudo F."/>
            <person name="Motegi A."/>
            <person name="Mizoue K."/>
            <person name="Eguchi T."/>
        </authorList>
    </citation>
    <scope>NUCLEOTIDE SEQUENCE [LARGE SCALE GENOMIC DNA]</scope>
    <source>
        <strain evidence="2 3">A-8890</strain>
    </source>
</reference>
<dbReference type="Proteomes" id="UP001321542">
    <property type="component" value="Chromosome"/>
</dbReference>
<feature type="compositionally biased region" description="Basic and acidic residues" evidence="1">
    <location>
        <begin position="15"/>
        <end position="27"/>
    </location>
</feature>